<dbReference type="EMBL" id="JBCLTR010000001">
    <property type="protein sequence ID" value="MEY8632246.1"/>
    <property type="molecule type" value="Genomic_DNA"/>
</dbReference>
<keyword evidence="2" id="KW-1185">Reference proteome</keyword>
<dbReference type="Proteomes" id="UP001565219">
    <property type="component" value="Unassembled WGS sequence"/>
</dbReference>
<protein>
    <submittedName>
        <fullName evidence="1">Uncharacterized protein</fullName>
    </submittedName>
</protein>
<reference evidence="1 2" key="1">
    <citation type="submission" date="2024-03" db="EMBL/GenBank/DDBJ databases">
        <title>Mouse gut bacterial collection (mGBC) of GemPharmatech.</title>
        <authorList>
            <person name="He Y."/>
            <person name="Dong L."/>
            <person name="Wu D."/>
            <person name="Gao X."/>
            <person name="Lin Z."/>
        </authorList>
    </citation>
    <scope>NUCLEOTIDE SEQUENCE [LARGE SCALE GENOMIC DNA]</scope>
    <source>
        <strain evidence="1 2">32-10</strain>
    </source>
</reference>
<evidence type="ECO:0000313" key="1">
    <source>
        <dbReference type="EMBL" id="MEY8632246.1"/>
    </source>
</evidence>
<accession>A0ABV4DCH8</accession>
<comment type="caution">
    <text evidence="1">The sequence shown here is derived from an EMBL/GenBank/DDBJ whole genome shotgun (WGS) entry which is preliminary data.</text>
</comment>
<sequence length="78" mass="9052">MAGTYTEAQKRAAIKHIKEKTDDIRLRTKKGLKDRYKHAAAEYSSKIGKKISMTQFIIEAVEEKINREDLDKKITQDK</sequence>
<evidence type="ECO:0000313" key="2">
    <source>
        <dbReference type="Proteomes" id="UP001565219"/>
    </source>
</evidence>
<organism evidence="1 2">
    <name type="scientific">Anaerostipes hominis</name>
    <name type="common">ex Lee et al. 2021</name>
    <dbReference type="NCBI Taxonomy" id="2025494"/>
    <lineage>
        <taxon>Bacteria</taxon>
        <taxon>Bacillati</taxon>
        <taxon>Bacillota</taxon>
        <taxon>Clostridia</taxon>
        <taxon>Lachnospirales</taxon>
        <taxon>Lachnospiraceae</taxon>
        <taxon>Anaerostipes</taxon>
    </lineage>
</organism>
<gene>
    <name evidence="1" type="ORF">AALG99_01695</name>
</gene>
<dbReference type="RefSeq" id="WP_369882319.1">
    <property type="nucleotide sequence ID" value="NZ_JBCLTR010000001.1"/>
</dbReference>
<name>A0ABV4DCH8_9FIRM</name>
<proteinExistence type="predicted"/>